<dbReference type="AlphaFoldDB" id="A0A7C1ZUB3"/>
<reference evidence="1" key="1">
    <citation type="journal article" date="2020" name="mSystems">
        <title>Genome- and Community-Level Interaction Insights into Carbon Utilization and Element Cycling Functions of Hydrothermarchaeota in Hydrothermal Sediment.</title>
        <authorList>
            <person name="Zhou Z."/>
            <person name="Liu Y."/>
            <person name="Xu W."/>
            <person name="Pan J."/>
            <person name="Luo Z.H."/>
            <person name="Li M."/>
        </authorList>
    </citation>
    <scope>NUCLEOTIDE SEQUENCE [LARGE SCALE GENOMIC DNA]</scope>
    <source>
        <strain evidence="1">HyVt-380</strain>
    </source>
</reference>
<comment type="caution">
    <text evidence="1">The sequence shown here is derived from an EMBL/GenBank/DDBJ whole genome shotgun (WGS) entry which is preliminary data.</text>
</comment>
<proteinExistence type="predicted"/>
<dbReference type="EMBL" id="DRHY01000046">
    <property type="protein sequence ID" value="HEC73130.1"/>
    <property type="molecule type" value="Genomic_DNA"/>
</dbReference>
<sequence>MNRKEVQQRFQAIKSIVVAEFPDTSEGKLFACVVGQAIEDALIKNSNGSDERDMQSALRYLAGDMWHAAKAGVDPDWVRLILFRVGFPDDTCTESGWKHNNAQSKAKARRSRLLAKAVGCFGQERVASKRVS</sequence>
<accession>A0A7C1ZUB3</accession>
<organism evidence="1">
    <name type="scientific">Methylophaga aminisulfidivorans</name>
    <dbReference type="NCBI Taxonomy" id="230105"/>
    <lineage>
        <taxon>Bacteria</taxon>
        <taxon>Pseudomonadati</taxon>
        <taxon>Pseudomonadota</taxon>
        <taxon>Gammaproteobacteria</taxon>
        <taxon>Thiotrichales</taxon>
        <taxon>Piscirickettsiaceae</taxon>
        <taxon>Methylophaga</taxon>
    </lineage>
</organism>
<name>A0A7C1ZUB3_9GAMM</name>
<evidence type="ECO:0000313" key="1">
    <source>
        <dbReference type="EMBL" id="HEC73130.1"/>
    </source>
</evidence>
<protein>
    <submittedName>
        <fullName evidence="1">Uncharacterized protein</fullName>
    </submittedName>
</protein>
<dbReference type="Proteomes" id="UP000886384">
    <property type="component" value="Unassembled WGS sequence"/>
</dbReference>
<gene>
    <name evidence="1" type="ORF">ENI26_02020</name>
</gene>